<dbReference type="RefSeq" id="WP_317225712.1">
    <property type="nucleotide sequence ID" value="NZ_JAWJEJ010000001.1"/>
</dbReference>
<evidence type="ECO:0000259" key="1">
    <source>
        <dbReference type="Pfam" id="PF04909"/>
    </source>
</evidence>
<dbReference type="Proteomes" id="UP001273531">
    <property type="component" value="Unassembled WGS sequence"/>
</dbReference>
<keyword evidence="3" id="KW-1185">Reference proteome</keyword>
<dbReference type="PANTHER" id="PTHR35563">
    <property type="entry name" value="BARREL METAL-DEPENDENT HYDROLASE, PUTATIVE (AFU_ORTHOLOGUE AFUA_1G16240)-RELATED"/>
    <property type="match status" value="1"/>
</dbReference>
<dbReference type="PANTHER" id="PTHR35563:SF2">
    <property type="entry name" value="BARREL METAL-DEPENDENT HYDROLASE, PUTATIVE (AFU_ORTHOLOGUE AFUA_1G16240)-RELATED"/>
    <property type="match status" value="1"/>
</dbReference>
<protein>
    <submittedName>
        <fullName evidence="2">Amidohydrolase family protein</fullName>
    </submittedName>
</protein>
<gene>
    <name evidence="2" type="ORF">RZN05_06010</name>
</gene>
<sequence length="269" mass="29118">MAEAPAVDAHAHVFTRSMPFAADAHARPDYDYPAEAWLADLDRHGIAYGVIAAASLFDDGNAYTLATLARHPRLRATVLVPPETDSATLRDMANLGVVGVRLIWRRRAALPALDAEPWRGMLRRLADTGLHVELLAGSAQLPILLPRLADADVRVVVDHFGVPSRDPFERSAGTGALLRAVDTGRVWVKISAGFRIDHATAAEVAGRLLTQAGPERLLWGSDAPFVNHEAGVTYADTLDLYHRLVPDPATRAAIDRTALALYFNSEGMP</sequence>
<dbReference type="InterPro" id="IPR032466">
    <property type="entry name" value="Metal_Hydrolase"/>
</dbReference>
<comment type="caution">
    <text evidence="2">The sequence shown here is derived from an EMBL/GenBank/DDBJ whole genome shotgun (WGS) entry which is preliminary data.</text>
</comment>
<dbReference type="EMBL" id="JAWJEJ010000001">
    <property type="protein sequence ID" value="MDV3456532.1"/>
    <property type="molecule type" value="Genomic_DNA"/>
</dbReference>
<organism evidence="2 3">
    <name type="scientific">Sphingomonas agrestis</name>
    <dbReference type="NCBI Taxonomy" id="3080540"/>
    <lineage>
        <taxon>Bacteria</taxon>
        <taxon>Pseudomonadati</taxon>
        <taxon>Pseudomonadota</taxon>
        <taxon>Alphaproteobacteria</taxon>
        <taxon>Sphingomonadales</taxon>
        <taxon>Sphingomonadaceae</taxon>
        <taxon>Sphingomonas</taxon>
    </lineage>
</organism>
<reference evidence="2 3" key="1">
    <citation type="submission" date="2023-10" db="EMBL/GenBank/DDBJ databases">
        <title>Sphingomonas sp. HF-S4 16S ribosomal RNA gene Genome sequencing and assembly.</title>
        <authorList>
            <person name="Lee H."/>
        </authorList>
    </citation>
    <scope>NUCLEOTIDE SEQUENCE [LARGE SCALE GENOMIC DNA]</scope>
    <source>
        <strain evidence="2 3">HF-S4</strain>
    </source>
</reference>
<dbReference type="Gene3D" id="3.20.20.140">
    <property type="entry name" value="Metal-dependent hydrolases"/>
    <property type="match status" value="1"/>
</dbReference>
<evidence type="ECO:0000313" key="3">
    <source>
        <dbReference type="Proteomes" id="UP001273531"/>
    </source>
</evidence>
<dbReference type="Pfam" id="PF04909">
    <property type="entry name" value="Amidohydro_2"/>
    <property type="match status" value="1"/>
</dbReference>
<name>A0ABU3Y5Q8_9SPHN</name>
<dbReference type="InterPro" id="IPR052358">
    <property type="entry name" value="Aro_Compnd_Degr_Hydrolases"/>
</dbReference>
<dbReference type="InterPro" id="IPR006680">
    <property type="entry name" value="Amidohydro-rel"/>
</dbReference>
<dbReference type="SUPFAM" id="SSF51556">
    <property type="entry name" value="Metallo-dependent hydrolases"/>
    <property type="match status" value="1"/>
</dbReference>
<feature type="domain" description="Amidohydrolase-related" evidence="1">
    <location>
        <begin position="7"/>
        <end position="261"/>
    </location>
</feature>
<proteinExistence type="predicted"/>
<evidence type="ECO:0000313" key="2">
    <source>
        <dbReference type="EMBL" id="MDV3456532.1"/>
    </source>
</evidence>
<accession>A0ABU3Y5Q8</accession>